<keyword evidence="5" id="KW-0539">Nucleus</keyword>
<accession>A0A6A6P4Y5</accession>
<evidence type="ECO:0000256" key="5">
    <source>
        <dbReference type="ARBA" id="ARBA00023242"/>
    </source>
</evidence>
<evidence type="ECO:0000313" key="8">
    <source>
        <dbReference type="EMBL" id="KAF2458949.1"/>
    </source>
</evidence>
<organism evidence="8 9">
    <name type="scientific">Lineolata rhizophorae</name>
    <dbReference type="NCBI Taxonomy" id="578093"/>
    <lineage>
        <taxon>Eukaryota</taxon>
        <taxon>Fungi</taxon>
        <taxon>Dikarya</taxon>
        <taxon>Ascomycota</taxon>
        <taxon>Pezizomycotina</taxon>
        <taxon>Dothideomycetes</taxon>
        <taxon>Dothideomycetes incertae sedis</taxon>
        <taxon>Lineolatales</taxon>
        <taxon>Lineolataceae</taxon>
        <taxon>Lineolata</taxon>
    </lineage>
</organism>
<dbReference type="Pfam" id="PF04683">
    <property type="entry name" value="Rpn13_ADRM1_Pru"/>
    <property type="match status" value="1"/>
</dbReference>
<dbReference type="Gene3D" id="2.30.29.70">
    <property type="entry name" value="Proteasomal ubiquitin receptor Rpn13/ADRM1"/>
    <property type="match status" value="1"/>
</dbReference>
<keyword evidence="8" id="KW-0675">Receptor</keyword>
<dbReference type="GO" id="GO:0005737">
    <property type="term" value="C:cytoplasm"/>
    <property type="evidence" value="ECO:0007669"/>
    <property type="project" value="UniProtKB-SubCell"/>
</dbReference>
<protein>
    <submittedName>
        <fullName evidence="8">Proteasome complex subunit Rpn13 ubiquitin receptor-domain-containing protein</fullName>
    </submittedName>
</protein>
<dbReference type="PROSITE" id="PS51917">
    <property type="entry name" value="PRU"/>
    <property type="match status" value="1"/>
</dbReference>
<dbReference type="EMBL" id="MU001676">
    <property type="protein sequence ID" value="KAF2458949.1"/>
    <property type="molecule type" value="Genomic_DNA"/>
</dbReference>
<dbReference type="PANTHER" id="PTHR12225:SF0">
    <property type="entry name" value="PROTEASOMAL UBIQUITIN RECEPTOR ADRM1"/>
    <property type="match status" value="1"/>
</dbReference>
<evidence type="ECO:0000256" key="3">
    <source>
        <dbReference type="ARBA" id="ARBA00022490"/>
    </source>
</evidence>
<dbReference type="GO" id="GO:0008541">
    <property type="term" value="C:proteasome regulatory particle, lid subcomplex"/>
    <property type="evidence" value="ECO:0007669"/>
    <property type="project" value="TreeGrafter"/>
</dbReference>
<feature type="domain" description="Pru" evidence="7">
    <location>
        <begin position="1"/>
        <end position="144"/>
    </location>
</feature>
<evidence type="ECO:0000256" key="1">
    <source>
        <dbReference type="ARBA" id="ARBA00004123"/>
    </source>
</evidence>
<dbReference type="GO" id="GO:0061133">
    <property type="term" value="F:endopeptidase activator activity"/>
    <property type="evidence" value="ECO:0007669"/>
    <property type="project" value="TreeGrafter"/>
</dbReference>
<evidence type="ECO:0000256" key="6">
    <source>
        <dbReference type="SAM" id="MobiDB-lite"/>
    </source>
</evidence>
<proteinExistence type="predicted"/>
<feature type="compositionally biased region" description="Basic and acidic residues" evidence="6">
    <location>
        <begin position="204"/>
        <end position="214"/>
    </location>
</feature>
<evidence type="ECO:0000256" key="2">
    <source>
        <dbReference type="ARBA" id="ARBA00004496"/>
    </source>
</evidence>
<dbReference type="InterPro" id="IPR038633">
    <property type="entry name" value="Rpn13/ADRM1_Pru_sf"/>
</dbReference>
<reference evidence="8" key="1">
    <citation type="journal article" date="2020" name="Stud. Mycol.">
        <title>101 Dothideomycetes genomes: a test case for predicting lifestyles and emergence of pathogens.</title>
        <authorList>
            <person name="Haridas S."/>
            <person name="Albert R."/>
            <person name="Binder M."/>
            <person name="Bloem J."/>
            <person name="Labutti K."/>
            <person name="Salamov A."/>
            <person name="Andreopoulos B."/>
            <person name="Baker S."/>
            <person name="Barry K."/>
            <person name="Bills G."/>
            <person name="Bluhm B."/>
            <person name="Cannon C."/>
            <person name="Castanera R."/>
            <person name="Culley D."/>
            <person name="Daum C."/>
            <person name="Ezra D."/>
            <person name="Gonzalez J."/>
            <person name="Henrissat B."/>
            <person name="Kuo A."/>
            <person name="Liang C."/>
            <person name="Lipzen A."/>
            <person name="Lutzoni F."/>
            <person name="Magnuson J."/>
            <person name="Mondo S."/>
            <person name="Nolan M."/>
            <person name="Ohm R."/>
            <person name="Pangilinan J."/>
            <person name="Park H.-J."/>
            <person name="Ramirez L."/>
            <person name="Alfaro M."/>
            <person name="Sun H."/>
            <person name="Tritt A."/>
            <person name="Yoshinaga Y."/>
            <person name="Zwiers L.-H."/>
            <person name="Turgeon B."/>
            <person name="Goodwin S."/>
            <person name="Spatafora J."/>
            <person name="Crous P."/>
            <person name="Grigoriev I."/>
        </authorList>
    </citation>
    <scope>NUCLEOTIDE SEQUENCE</scope>
    <source>
        <strain evidence="8">ATCC 16933</strain>
    </source>
</reference>
<evidence type="ECO:0000259" key="7">
    <source>
        <dbReference type="PROSITE" id="PS51917"/>
    </source>
</evidence>
<keyword evidence="3" id="KW-0963">Cytoplasm</keyword>
<gene>
    <name evidence="8" type="ORF">BDY21DRAFT_197837</name>
</gene>
<dbReference type="AlphaFoldDB" id="A0A6A6P4Y5"/>
<name>A0A6A6P4Y5_9PEZI</name>
<comment type="subcellular location">
    <subcellularLocation>
        <location evidence="2">Cytoplasm</location>
    </subcellularLocation>
    <subcellularLocation>
        <location evidence="1">Nucleus</location>
    </subcellularLocation>
</comment>
<evidence type="ECO:0000256" key="4">
    <source>
        <dbReference type="ARBA" id="ARBA00022942"/>
    </source>
</evidence>
<keyword evidence="4 8" id="KW-0647">Proteasome</keyword>
<dbReference type="OrthoDB" id="340431at2759"/>
<dbReference type="GO" id="GO:0005634">
    <property type="term" value="C:nucleus"/>
    <property type="evidence" value="ECO:0007669"/>
    <property type="project" value="UniProtKB-SubCell"/>
</dbReference>
<feature type="region of interest" description="Disordered" evidence="6">
    <location>
        <begin position="152"/>
        <end position="214"/>
    </location>
</feature>
<dbReference type="PANTHER" id="PTHR12225">
    <property type="entry name" value="ADHESION REGULATING MOLECULE 1 110 KDA CELL MEMBRANE GLYCOPROTEIN"/>
    <property type="match status" value="1"/>
</dbReference>
<keyword evidence="9" id="KW-1185">Reference proteome</keyword>
<evidence type="ECO:0000313" key="9">
    <source>
        <dbReference type="Proteomes" id="UP000799766"/>
    </source>
</evidence>
<sequence length="214" mass="22334">MSIQPIITFKAGKCDMDSSSPPNIKADPTPGYIYLCTDGDGLTHFCWRARSSSASSPEIDLIMFPGDGSFVPYLGKAGSADGTTLRSPTNGRVFALKFSSSSQRHLFWLQSAPQAPNKENPDPSLFSPRDEKIGQIVDLLLRGEEVDVAAELREARDGGGGGGREGDGDDDVMEDVQPSASHGGSGGAGADATGGDVREEGEEAREGGADGARA</sequence>
<dbReference type="InterPro" id="IPR006773">
    <property type="entry name" value="Rpn13/ADRM1"/>
</dbReference>
<dbReference type="InterPro" id="IPR044868">
    <property type="entry name" value="Rpn13/ADRM1_Pru"/>
</dbReference>
<dbReference type="Proteomes" id="UP000799766">
    <property type="component" value="Unassembled WGS sequence"/>
</dbReference>
<dbReference type="GO" id="GO:0070628">
    <property type="term" value="F:proteasome binding"/>
    <property type="evidence" value="ECO:0007669"/>
    <property type="project" value="TreeGrafter"/>
</dbReference>